<evidence type="ECO:0000259" key="5">
    <source>
        <dbReference type="PROSITE" id="PS50178"/>
    </source>
</evidence>
<keyword evidence="1" id="KW-0479">Metal-binding</keyword>
<evidence type="ECO:0000313" key="6">
    <source>
        <dbReference type="EMBL" id="KAF0735320.1"/>
    </source>
</evidence>
<evidence type="ECO:0000256" key="2">
    <source>
        <dbReference type="ARBA" id="ARBA00022771"/>
    </source>
</evidence>
<dbReference type="PANTHER" id="PTHR13510">
    <property type="entry name" value="FYVE-FINGER-CONTAINING RAB5 EFFECTOR PROTEIN RABENOSYN-5-RELATED"/>
    <property type="match status" value="1"/>
</dbReference>
<evidence type="ECO:0000256" key="3">
    <source>
        <dbReference type="ARBA" id="ARBA00022833"/>
    </source>
</evidence>
<dbReference type="Gene3D" id="3.30.530.20">
    <property type="match status" value="1"/>
</dbReference>
<keyword evidence="3" id="KW-0862">Zinc</keyword>
<dbReference type="InterPro" id="IPR052727">
    <property type="entry name" value="Rab4/Rab5_effector"/>
</dbReference>
<dbReference type="PANTHER" id="PTHR13510:SF44">
    <property type="entry name" value="RABENOSYN-5"/>
    <property type="match status" value="1"/>
</dbReference>
<dbReference type="AlphaFoldDB" id="A0A6G0X5U7"/>
<proteinExistence type="predicted"/>
<keyword evidence="7" id="KW-1185">Reference proteome</keyword>
<dbReference type="EMBL" id="VJMJ01000100">
    <property type="protein sequence ID" value="KAF0735320.1"/>
    <property type="molecule type" value="Genomic_DNA"/>
</dbReference>
<reference evidence="6 7" key="1">
    <citation type="submission" date="2019-07" db="EMBL/GenBank/DDBJ databases">
        <title>Genomics analysis of Aphanomyces spp. identifies a new class of oomycete effector associated with host adaptation.</title>
        <authorList>
            <person name="Gaulin E."/>
        </authorList>
    </citation>
    <scope>NUCLEOTIDE SEQUENCE [LARGE SCALE GENOMIC DNA]</scope>
    <source>
        <strain evidence="6 7">ATCC 201684</strain>
    </source>
</reference>
<dbReference type="GO" id="GO:0008270">
    <property type="term" value="F:zinc ion binding"/>
    <property type="evidence" value="ECO:0007669"/>
    <property type="project" value="UniProtKB-KW"/>
</dbReference>
<comment type="caution">
    <text evidence="6">The sequence shown here is derived from an EMBL/GenBank/DDBJ whole genome shotgun (WGS) entry which is preliminary data.</text>
</comment>
<sequence length="369" mass="42185">MREQRLPIPHNFLQLQRLEPADIERYRAFGHQVAREFVDLIDLEHGQIDWTFRSTTSTTTVYEGGNSAEPVYLARTEIHATLEEAIAVFQTTTVTATRKLQAKLQPLVLDKIRLYNVTTPTPESSNLYQSLNWCIVNTPFPRFILKRRDFCYLEHQEVLEIQGRRAYIRAMQSIDVAGVPSLESTFNVVRGDLIHCGFMFLETDRHGVLELVSLYDIRLNGSMKGALGSKIIERSVERHIRTLHDVEQVIRGHYLNHLRFLDPSTMPPLDSQSKCEICLRSFHRSRKAQCRHCAKIVCSRKCSAVWKVVKSGLEIDVCLCIGCSKQSHRPRLWSNSIFLTETTTAYLQSMTSCRDGSSHGRTTSCATRG</sequence>
<dbReference type="SUPFAM" id="SSF55961">
    <property type="entry name" value="Bet v1-like"/>
    <property type="match status" value="1"/>
</dbReference>
<dbReference type="InterPro" id="IPR017455">
    <property type="entry name" value="Znf_FYVE-rel"/>
</dbReference>
<accession>A0A6G0X5U7</accession>
<dbReference type="Proteomes" id="UP000481153">
    <property type="component" value="Unassembled WGS sequence"/>
</dbReference>
<organism evidence="6 7">
    <name type="scientific">Aphanomyces euteiches</name>
    <dbReference type="NCBI Taxonomy" id="100861"/>
    <lineage>
        <taxon>Eukaryota</taxon>
        <taxon>Sar</taxon>
        <taxon>Stramenopiles</taxon>
        <taxon>Oomycota</taxon>
        <taxon>Saprolegniomycetes</taxon>
        <taxon>Saprolegniales</taxon>
        <taxon>Verrucalvaceae</taxon>
        <taxon>Aphanomyces</taxon>
    </lineage>
</organism>
<evidence type="ECO:0000256" key="4">
    <source>
        <dbReference type="PROSITE-ProRule" id="PRU00091"/>
    </source>
</evidence>
<dbReference type="SUPFAM" id="SSF57903">
    <property type="entry name" value="FYVE/PHD zinc finger"/>
    <property type="match status" value="1"/>
</dbReference>
<evidence type="ECO:0000256" key="1">
    <source>
        <dbReference type="ARBA" id="ARBA00022723"/>
    </source>
</evidence>
<dbReference type="PROSITE" id="PS50178">
    <property type="entry name" value="ZF_FYVE"/>
    <property type="match status" value="1"/>
</dbReference>
<keyword evidence="2 4" id="KW-0863">Zinc-finger</keyword>
<protein>
    <recommendedName>
        <fullName evidence="5">FYVE-type domain-containing protein</fullName>
    </recommendedName>
</protein>
<dbReference type="VEuPathDB" id="FungiDB:AeMF1_004036"/>
<feature type="domain" description="FYVE-type" evidence="5">
    <location>
        <begin position="269"/>
        <end position="328"/>
    </location>
</feature>
<gene>
    <name evidence="6" type="ORF">Ae201684_008232</name>
</gene>
<dbReference type="InterPro" id="IPR023393">
    <property type="entry name" value="START-like_dom_sf"/>
</dbReference>
<dbReference type="InterPro" id="IPR011011">
    <property type="entry name" value="Znf_FYVE_PHD"/>
</dbReference>
<evidence type="ECO:0000313" key="7">
    <source>
        <dbReference type="Proteomes" id="UP000481153"/>
    </source>
</evidence>
<name>A0A6G0X5U7_9STRA</name>